<dbReference type="SUPFAM" id="SSF57196">
    <property type="entry name" value="EGF/Laminin"/>
    <property type="match status" value="2"/>
</dbReference>
<feature type="domain" description="CUB" evidence="10">
    <location>
        <begin position="161"/>
        <end position="274"/>
    </location>
</feature>
<dbReference type="PROSITE" id="PS01186">
    <property type="entry name" value="EGF_2"/>
    <property type="match status" value="1"/>
</dbReference>
<dbReference type="InterPro" id="IPR035914">
    <property type="entry name" value="Sperma_CUB_dom_sf"/>
</dbReference>
<protein>
    <submittedName>
        <fullName evidence="15">Uncharacterized protein LOC101859905</fullName>
    </submittedName>
</protein>
<feature type="domain" description="EGF-like" evidence="11">
    <location>
        <begin position="484"/>
        <end position="520"/>
    </location>
</feature>
<evidence type="ECO:0000259" key="12">
    <source>
        <dbReference type="PROSITE" id="PS50240"/>
    </source>
</evidence>
<dbReference type="Pfam" id="PF00008">
    <property type="entry name" value="EGF"/>
    <property type="match status" value="1"/>
</dbReference>
<dbReference type="InterPro" id="IPR003598">
    <property type="entry name" value="Ig_sub2"/>
</dbReference>
<evidence type="ECO:0000313" key="14">
    <source>
        <dbReference type="Proteomes" id="UP000694888"/>
    </source>
</evidence>
<dbReference type="PROSITE" id="PS00135">
    <property type="entry name" value="TRYPSIN_SER"/>
    <property type="match status" value="1"/>
</dbReference>
<dbReference type="CDD" id="cd00041">
    <property type="entry name" value="CUB"/>
    <property type="match status" value="3"/>
</dbReference>
<dbReference type="CDD" id="cd00096">
    <property type="entry name" value="Ig"/>
    <property type="match status" value="1"/>
</dbReference>
<evidence type="ECO:0000256" key="6">
    <source>
        <dbReference type="PROSITE-ProRule" id="PRU00076"/>
    </source>
</evidence>
<dbReference type="PANTHER" id="PTHR24255">
    <property type="entry name" value="COMPLEMENT COMPONENT 1, S SUBCOMPONENT-RELATED"/>
    <property type="match status" value="1"/>
</dbReference>
<feature type="domain" description="Peptidase S1" evidence="12">
    <location>
        <begin position="734"/>
        <end position="979"/>
    </location>
</feature>
<dbReference type="Proteomes" id="UP000694888">
    <property type="component" value="Unplaced"/>
</dbReference>
<gene>
    <name evidence="15" type="primary">LOC101859905</name>
</gene>
<dbReference type="GeneID" id="101859905"/>
<dbReference type="InterPro" id="IPR000859">
    <property type="entry name" value="CUB_dom"/>
</dbReference>
<dbReference type="InterPro" id="IPR003599">
    <property type="entry name" value="Ig_sub"/>
</dbReference>
<dbReference type="SMART" id="SM00409">
    <property type="entry name" value="IG"/>
    <property type="match status" value="2"/>
</dbReference>
<dbReference type="RefSeq" id="XP_005090873.3">
    <property type="nucleotide sequence ID" value="XM_005090816.3"/>
</dbReference>
<keyword evidence="7" id="KW-0720">Serine protease</keyword>
<feature type="domain" description="Ig-like" evidence="13">
    <location>
        <begin position="622"/>
        <end position="709"/>
    </location>
</feature>
<evidence type="ECO:0000256" key="2">
    <source>
        <dbReference type="ARBA" id="ARBA00022525"/>
    </source>
</evidence>
<proteinExistence type="predicted"/>
<keyword evidence="2" id="KW-0964">Secreted</keyword>
<keyword evidence="7" id="KW-0645">Protease</keyword>
<evidence type="ECO:0000259" key="10">
    <source>
        <dbReference type="PROSITE" id="PS01180"/>
    </source>
</evidence>
<feature type="domain" description="CUB" evidence="10">
    <location>
        <begin position="317"/>
        <end position="437"/>
    </location>
</feature>
<feature type="compositionally biased region" description="Low complexity" evidence="8">
    <location>
        <begin position="279"/>
        <end position="295"/>
    </location>
</feature>
<evidence type="ECO:0000256" key="7">
    <source>
        <dbReference type="RuleBase" id="RU363034"/>
    </source>
</evidence>
<sequence>MRQMTVTTVSTRHWTVIWSLTLLTLSSVSHGFIIEETIPQYACGSLLESESGDIESPLFPEPYPPGVDCFWLIRAPAGTRVHLTTPFFYVEEQPRCLFDYVQIKDGEEGEFGQAVYCGTTSFDYLSTSNIVRIRFVSDVSGQDAGFRIHYEQISTSQQRESGCNMTVVEPGSVTSPGYPSPYPADSVCVYRIQAQAGARISLEFTDFEVETTPCTFDRLEIYDGTDMTLPSLLGTFCGRSQPLPLTSSDNSMTLRLVSDASLQSRGFNVTVIFLSSSTTPMTTSTSAPVTSTPSSGVAGTTTTPDGHSQPPVTFSGCNGTILSAVSNISSPNFPLNYPHNSYCVTRLRSDVHSTFFIHFLNFHIEEAEDCSYDSLTIFGANETAPNSSSDMSVPIRRMCGNDLSQPIITYEGRGLDLVFRSDMSVHEAGYLAHVLITPIVNGAACPDVCQNGGTCLEVLLADGSVDWRCQCAERFTGTLCDAIAPPSCDRVECHNNGVCREENGDAVCVCTNGFTGQFCEEAVTLTEGGALYFTRMASNMSLGLGSSAILECAVSDAQANVMWLFHDRILTTTDRSRGVEVHPGGVVVIPEVTDEHSGRYTCMAVTPGDLAERSMWIELTEPCSLDVEKSPSNKTVREGQAAMFQCYVPDADVMLWRKGGDVITQGPRKRILVNHYLVINPVVETDAGEYTCAARSSSGCFSKRTAYLTVEATGHGTECGRPRARPTEGGSVRISSGREATIGSAPWHVVLREDTTGTTFCGGSLISPTTVLTAAHCVAHFEVIFGYPFHPSHIQIYLGTHHCEGSNGIYKQLKSYKVHAQYNDTYYNNDVALFYLDSPVTYSDDVMPICLEREDFVEELLKPGRLGVVTGCGGRHAHRRPPTHLHEVQVPFVPRDVCQERAEAVNTTFTSGMFCAGYARSMRGDACAGDSGGPYVIEFSGRSILAGIVSWGVGCDRENHYGYYTYAAHYYDWIMEHMEEE</sequence>
<evidence type="ECO:0000256" key="1">
    <source>
        <dbReference type="ARBA" id="ARBA00004613"/>
    </source>
</evidence>
<dbReference type="InterPro" id="IPR009003">
    <property type="entry name" value="Peptidase_S1_PA"/>
</dbReference>
<dbReference type="Pfam" id="PF00431">
    <property type="entry name" value="CUB"/>
    <property type="match status" value="3"/>
</dbReference>
<feature type="region of interest" description="Disordered" evidence="8">
    <location>
        <begin position="279"/>
        <end position="312"/>
    </location>
</feature>
<dbReference type="InterPro" id="IPR013783">
    <property type="entry name" value="Ig-like_fold"/>
</dbReference>
<dbReference type="PROSITE" id="PS50240">
    <property type="entry name" value="TRYPSIN_DOM"/>
    <property type="match status" value="1"/>
</dbReference>
<feature type="signal peptide" evidence="9">
    <location>
        <begin position="1"/>
        <end position="31"/>
    </location>
</feature>
<keyword evidence="4 9" id="KW-0732">Signal</keyword>
<feature type="domain" description="Ig-like" evidence="13">
    <location>
        <begin position="521"/>
        <end position="620"/>
    </location>
</feature>
<dbReference type="CDD" id="cd00190">
    <property type="entry name" value="Tryp_SPc"/>
    <property type="match status" value="1"/>
</dbReference>
<dbReference type="SMART" id="SM00042">
    <property type="entry name" value="CUB"/>
    <property type="match status" value="3"/>
</dbReference>
<dbReference type="Gene3D" id="2.10.25.10">
    <property type="entry name" value="Laminin"/>
    <property type="match status" value="2"/>
</dbReference>
<accession>A0ABM0JD01</accession>
<keyword evidence="7" id="KW-0378">Hydrolase</keyword>
<dbReference type="SMART" id="SM00020">
    <property type="entry name" value="Tryp_SPc"/>
    <property type="match status" value="1"/>
</dbReference>
<feature type="domain" description="EGF-like" evidence="11">
    <location>
        <begin position="441"/>
        <end position="481"/>
    </location>
</feature>
<dbReference type="Gene3D" id="2.40.10.10">
    <property type="entry name" value="Trypsin-like serine proteases"/>
    <property type="match status" value="1"/>
</dbReference>
<name>A0ABM0JD01_APLCA</name>
<dbReference type="SUPFAM" id="SSF50494">
    <property type="entry name" value="Trypsin-like serine proteases"/>
    <property type="match status" value="1"/>
</dbReference>
<dbReference type="Gene3D" id="2.60.40.10">
    <property type="entry name" value="Immunoglobulins"/>
    <property type="match status" value="2"/>
</dbReference>
<keyword evidence="5 6" id="KW-1015">Disulfide bond</keyword>
<comment type="subcellular location">
    <subcellularLocation>
        <location evidence="1">Secreted</location>
    </subcellularLocation>
</comment>
<evidence type="ECO:0000259" key="13">
    <source>
        <dbReference type="PROSITE" id="PS50835"/>
    </source>
</evidence>
<dbReference type="InterPro" id="IPR036179">
    <property type="entry name" value="Ig-like_dom_sf"/>
</dbReference>
<dbReference type="Gene3D" id="2.60.120.290">
    <property type="entry name" value="Spermadhesin, CUB domain"/>
    <property type="match status" value="3"/>
</dbReference>
<keyword evidence="6" id="KW-0245">EGF-like domain</keyword>
<dbReference type="PANTHER" id="PTHR24255:SF31">
    <property type="entry name" value="CUBILIN-LIKE PROTEIN"/>
    <property type="match status" value="1"/>
</dbReference>
<dbReference type="InterPro" id="IPR013151">
    <property type="entry name" value="Immunoglobulin_dom"/>
</dbReference>
<dbReference type="Pfam" id="PF00089">
    <property type="entry name" value="Trypsin"/>
    <property type="match status" value="1"/>
</dbReference>
<dbReference type="InterPro" id="IPR043504">
    <property type="entry name" value="Peptidase_S1_PA_chymotrypsin"/>
</dbReference>
<dbReference type="InterPro" id="IPR018114">
    <property type="entry name" value="TRYPSIN_HIS"/>
</dbReference>
<dbReference type="SMART" id="SM00408">
    <property type="entry name" value="IGc2"/>
    <property type="match status" value="2"/>
</dbReference>
<evidence type="ECO:0000256" key="8">
    <source>
        <dbReference type="SAM" id="MobiDB-lite"/>
    </source>
</evidence>
<dbReference type="PROSITE" id="PS00134">
    <property type="entry name" value="TRYPSIN_HIS"/>
    <property type="match status" value="1"/>
</dbReference>
<dbReference type="InterPro" id="IPR001314">
    <property type="entry name" value="Peptidase_S1A"/>
</dbReference>
<evidence type="ECO:0000256" key="9">
    <source>
        <dbReference type="SAM" id="SignalP"/>
    </source>
</evidence>
<feature type="domain" description="CUB" evidence="10">
    <location>
        <begin position="43"/>
        <end position="153"/>
    </location>
</feature>
<dbReference type="InterPro" id="IPR001254">
    <property type="entry name" value="Trypsin_dom"/>
</dbReference>
<dbReference type="PROSITE" id="PS50835">
    <property type="entry name" value="IG_LIKE"/>
    <property type="match status" value="2"/>
</dbReference>
<dbReference type="CDD" id="cd00054">
    <property type="entry name" value="EGF_CA"/>
    <property type="match status" value="1"/>
</dbReference>
<keyword evidence="3" id="KW-0768">Sushi</keyword>
<evidence type="ECO:0000256" key="3">
    <source>
        <dbReference type="ARBA" id="ARBA00022659"/>
    </source>
</evidence>
<reference evidence="15" key="1">
    <citation type="submission" date="2025-08" db="UniProtKB">
        <authorList>
            <consortium name="RefSeq"/>
        </authorList>
    </citation>
    <scope>IDENTIFICATION</scope>
</reference>
<feature type="chain" id="PRO_5046961764" evidence="9">
    <location>
        <begin position="32"/>
        <end position="981"/>
    </location>
</feature>
<feature type="compositionally biased region" description="Polar residues" evidence="8">
    <location>
        <begin position="297"/>
        <end position="312"/>
    </location>
</feature>
<feature type="disulfide bond" evidence="6">
    <location>
        <begin position="510"/>
        <end position="519"/>
    </location>
</feature>
<dbReference type="Pfam" id="PF07679">
    <property type="entry name" value="I-set"/>
    <property type="match status" value="1"/>
</dbReference>
<dbReference type="SMART" id="SM00181">
    <property type="entry name" value="EGF"/>
    <property type="match status" value="2"/>
</dbReference>
<dbReference type="PROSITE" id="PS00022">
    <property type="entry name" value="EGF_1"/>
    <property type="match status" value="2"/>
</dbReference>
<organism evidence="14 15">
    <name type="scientific">Aplysia californica</name>
    <name type="common">California sea hare</name>
    <dbReference type="NCBI Taxonomy" id="6500"/>
    <lineage>
        <taxon>Eukaryota</taxon>
        <taxon>Metazoa</taxon>
        <taxon>Spiralia</taxon>
        <taxon>Lophotrochozoa</taxon>
        <taxon>Mollusca</taxon>
        <taxon>Gastropoda</taxon>
        <taxon>Heterobranchia</taxon>
        <taxon>Euthyneura</taxon>
        <taxon>Tectipleura</taxon>
        <taxon>Aplysiida</taxon>
        <taxon>Aplysioidea</taxon>
        <taxon>Aplysiidae</taxon>
        <taxon>Aplysia</taxon>
    </lineage>
</organism>
<dbReference type="PROSITE" id="PS50026">
    <property type="entry name" value="EGF_3"/>
    <property type="match status" value="2"/>
</dbReference>
<dbReference type="PRINTS" id="PR00722">
    <property type="entry name" value="CHYMOTRYPSIN"/>
</dbReference>
<evidence type="ECO:0000256" key="4">
    <source>
        <dbReference type="ARBA" id="ARBA00022729"/>
    </source>
</evidence>
<feature type="disulfide bond" evidence="6">
    <location>
        <begin position="445"/>
        <end position="455"/>
    </location>
</feature>
<dbReference type="SUPFAM" id="SSF49854">
    <property type="entry name" value="Spermadhesin, CUB domain"/>
    <property type="match status" value="3"/>
</dbReference>
<evidence type="ECO:0000256" key="5">
    <source>
        <dbReference type="ARBA" id="ARBA00023157"/>
    </source>
</evidence>
<dbReference type="InterPro" id="IPR033116">
    <property type="entry name" value="TRYPSIN_SER"/>
</dbReference>
<dbReference type="PROSITE" id="PS01180">
    <property type="entry name" value="CUB"/>
    <property type="match status" value="3"/>
</dbReference>
<feature type="disulfide bond" evidence="6">
    <location>
        <begin position="471"/>
        <end position="480"/>
    </location>
</feature>
<dbReference type="Pfam" id="PF00047">
    <property type="entry name" value="ig"/>
    <property type="match status" value="1"/>
</dbReference>
<comment type="caution">
    <text evidence="6">Lacks conserved residue(s) required for the propagation of feature annotation.</text>
</comment>
<dbReference type="InterPro" id="IPR000742">
    <property type="entry name" value="EGF"/>
</dbReference>
<dbReference type="InterPro" id="IPR007110">
    <property type="entry name" value="Ig-like_dom"/>
</dbReference>
<keyword evidence="14" id="KW-1185">Reference proteome</keyword>
<evidence type="ECO:0000259" key="11">
    <source>
        <dbReference type="PROSITE" id="PS50026"/>
    </source>
</evidence>
<evidence type="ECO:0000313" key="15">
    <source>
        <dbReference type="RefSeq" id="XP_005090873.3"/>
    </source>
</evidence>
<dbReference type="InterPro" id="IPR013098">
    <property type="entry name" value="Ig_I-set"/>
</dbReference>
<dbReference type="SUPFAM" id="SSF48726">
    <property type="entry name" value="Immunoglobulin"/>
    <property type="match status" value="2"/>
</dbReference>